<dbReference type="InterPro" id="IPR008984">
    <property type="entry name" value="SMAD_FHA_dom_sf"/>
</dbReference>
<dbReference type="Pfam" id="PF03166">
    <property type="entry name" value="MH2"/>
    <property type="match status" value="1"/>
</dbReference>
<organism evidence="3 4">
    <name type="scientific">Dinothrombium tinctorium</name>
    <dbReference type="NCBI Taxonomy" id="1965070"/>
    <lineage>
        <taxon>Eukaryota</taxon>
        <taxon>Metazoa</taxon>
        <taxon>Ecdysozoa</taxon>
        <taxon>Arthropoda</taxon>
        <taxon>Chelicerata</taxon>
        <taxon>Arachnida</taxon>
        <taxon>Acari</taxon>
        <taxon>Acariformes</taxon>
        <taxon>Trombidiformes</taxon>
        <taxon>Prostigmata</taxon>
        <taxon>Anystina</taxon>
        <taxon>Parasitengona</taxon>
        <taxon>Trombidioidea</taxon>
        <taxon>Trombidiidae</taxon>
        <taxon>Dinothrombium</taxon>
    </lineage>
</organism>
<dbReference type="FunFam" id="2.60.200.10:FF:000006">
    <property type="entry name" value="Expansion, isoform A"/>
    <property type="match status" value="1"/>
</dbReference>
<name>A0A3S4QWL1_9ACAR</name>
<dbReference type="Proteomes" id="UP000285301">
    <property type="component" value="Unassembled WGS sequence"/>
</dbReference>
<feature type="region of interest" description="Disordered" evidence="1">
    <location>
        <begin position="242"/>
        <end position="294"/>
    </location>
</feature>
<feature type="domain" description="MH2" evidence="2">
    <location>
        <begin position="25"/>
        <end position="215"/>
    </location>
</feature>
<dbReference type="InterPro" id="IPR001132">
    <property type="entry name" value="SMAD_dom_Dwarfin-type"/>
</dbReference>
<dbReference type="SMART" id="SM00524">
    <property type="entry name" value="DWB"/>
    <property type="match status" value="1"/>
</dbReference>
<dbReference type="OrthoDB" id="5973987at2759"/>
<dbReference type="Gene3D" id="2.60.200.10">
    <property type="match status" value="1"/>
</dbReference>
<keyword evidence="4" id="KW-1185">Reference proteome</keyword>
<dbReference type="GO" id="GO:0006355">
    <property type="term" value="P:regulation of DNA-templated transcription"/>
    <property type="evidence" value="ECO:0007669"/>
    <property type="project" value="InterPro"/>
</dbReference>
<sequence>MHLYRNKDHIQEILNKWEQIDDEIWAKIICMELNRRVAKAYARAPVITVNGSTIGFDGYRVGLRGFENPKREACTKEALELINDGIKLKMDESGNILIKRLTKCEVFVKPWGDRKLSNSIGKEIDENGKLEMEKASILFDMKKFHANIGQELKCAYPDRKNLESQCITCIAFGADRPDLLAIPSWIMIINVVALELVKCKLPPIRHRVPKFVSIFDVKSMQKELAAKIIDCDEKHLVHFEEKKESRIEETKKESPKLKEKSDEQEKKLLKILVKADQDKDESQKTSSSNGKGKI</sequence>
<evidence type="ECO:0000259" key="2">
    <source>
        <dbReference type="PROSITE" id="PS51076"/>
    </source>
</evidence>
<feature type="non-terminal residue" evidence="3">
    <location>
        <position position="294"/>
    </location>
</feature>
<dbReference type="InterPro" id="IPR017855">
    <property type="entry name" value="SMAD-like_dom_sf"/>
</dbReference>
<protein>
    <recommendedName>
        <fullName evidence="2">MH2 domain-containing protein</fullName>
    </recommendedName>
</protein>
<proteinExistence type="predicted"/>
<dbReference type="AlphaFoldDB" id="A0A3S4QWL1"/>
<evidence type="ECO:0000313" key="4">
    <source>
        <dbReference type="Proteomes" id="UP000285301"/>
    </source>
</evidence>
<dbReference type="PROSITE" id="PS51076">
    <property type="entry name" value="MH2"/>
    <property type="match status" value="1"/>
</dbReference>
<feature type="compositionally biased region" description="Polar residues" evidence="1">
    <location>
        <begin position="284"/>
        <end position="294"/>
    </location>
</feature>
<gene>
    <name evidence="3" type="ORF">B4U79_10575</name>
</gene>
<evidence type="ECO:0000256" key="1">
    <source>
        <dbReference type="SAM" id="MobiDB-lite"/>
    </source>
</evidence>
<dbReference type="SUPFAM" id="SSF49879">
    <property type="entry name" value="SMAD/FHA domain"/>
    <property type="match status" value="1"/>
</dbReference>
<dbReference type="PANTHER" id="PTHR22742:SF2">
    <property type="entry name" value="EXPANSION, ISOFORM A-RELATED"/>
    <property type="match status" value="1"/>
</dbReference>
<dbReference type="GO" id="GO:0009791">
    <property type="term" value="P:post-embryonic development"/>
    <property type="evidence" value="ECO:0007669"/>
    <property type="project" value="UniProtKB-ARBA"/>
</dbReference>
<accession>A0A3S4QWL1</accession>
<feature type="compositionally biased region" description="Basic and acidic residues" evidence="1">
    <location>
        <begin position="242"/>
        <end position="283"/>
    </location>
</feature>
<evidence type="ECO:0000313" key="3">
    <source>
        <dbReference type="EMBL" id="RWS08619.1"/>
    </source>
</evidence>
<reference evidence="3 4" key="1">
    <citation type="journal article" date="2018" name="Gigascience">
        <title>Genomes of trombidid mites reveal novel predicted allergens and laterally-transferred genes associated with secondary metabolism.</title>
        <authorList>
            <person name="Dong X."/>
            <person name="Chaisiri K."/>
            <person name="Xia D."/>
            <person name="Armstrong S.D."/>
            <person name="Fang Y."/>
            <person name="Donnelly M.J."/>
            <person name="Kadowaki T."/>
            <person name="McGarry J.W."/>
            <person name="Darby A.C."/>
            <person name="Makepeace B.L."/>
        </authorList>
    </citation>
    <scope>NUCLEOTIDE SEQUENCE [LARGE SCALE GENOMIC DNA]</scope>
    <source>
        <strain evidence="3">UoL-WK</strain>
    </source>
</reference>
<dbReference type="GO" id="GO:0051239">
    <property type="term" value="P:regulation of multicellular organismal process"/>
    <property type="evidence" value="ECO:0007669"/>
    <property type="project" value="UniProtKB-ARBA"/>
</dbReference>
<dbReference type="EMBL" id="NCKU01002881">
    <property type="protein sequence ID" value="RWS08619.1"/>
    <property type="molecule type" value="Genomic_DNA"/>
</dbReference>
<dbReference type="GO" id="GO:0050793">
    <property type="term" value="P:regulation of developmental process"/>
    <property type="evidence" value="ECO:0007669"/>
    <property type="project" value="UniProtKB-ARBA"/>
</dbReference>
<comment type="caution">
    <text evidence="3">The sequence shown here is derived from an EMBL/GenBank/DDBJ whole genome shotgun (WGS) entry which is preliminary data.</text>
</comment>
<dbReference type="PANTHER" id="PTHR22742">
    <property type="entry name" value="EXPANSION, ISOFORM A-RELATED"/>
    <property type="match status" value="1"/>
</dbReference>